<keyword evidence="3" id="KW-1185">Reference proteome</keyword>
<dbReference type="Proteomes" id="UP001194468">
    <property type="component" value="Unassembled WGS sequence"/>
</dbReference>
<feature type="compositionally biased region" description="Basic residues" evidence="1">
    <location>
        <begin position="118"/>
        <end position="128"/>
    </location>
</feature>
<dbReference type="EMBL" id="WHUW01000207">
    <property type="protein sequence ID" value="KAF8418114.1"/>
    <property type="molecule type" value="Genomic_DNA"/>
</dbReference>
<proteinExistence type="predicted"/>
<reference evidence="2" key="1">
    <citation type="submission" date="2019-10" db="EMBL/GenBank/DDBJ databases">
        <authorList>
            <consortium name="DOE Joint Genome Institute"/>
            <person name="Kuo A."/>
            <person name="Miyauchi S."/>
            <person name="Kiss E."/>
            <person name="Drula E."/>
            <person name="Kohler A."/>
            <person name="Sanchez-Garcia M."/>
            <person name="Andreopoulos B."/>
            <person name="Barry K.W."/>
            <person name="Bonito G."/>
            <person name="Buee M."/>
            <person name="Carver A."/>
            <person name="Chen C."/>
            <person name="Cichocki N."/>
            <person name="Clum A."/>
            <person name="Culley D."/>
            <person name="Crous P.W."/>
            <person name="Fauchery L."/>
            <person name="Girlanda M."/>
            <person name="Hayes R."/>
            <person name="Keri Z."/>
            <person name="LaButti K."/>
            <person name="Lipzen A."/>
            <person name="Lombard V."/>
            <person name="Magnuson J."/>
            <person name="Maillard F."/>
            <person name="Morin E."/>
            <person name="Murat C."/>
            <person name="Nolan M."/>
            <person name="Ohm R."/>
            <person name="Pangilinan J."/>
            <person name="Pereira M."/>
            <person name="Perotto S."/>
            <person name="Peter M."/>
            <person name="Riley R."/>
            <person name="Sitrit Y."/>
            <person name="Stielow B."/>
            <person name="Szollosi G."/>
            <person name="Zifcakova L."/>
            <person name="Stursova M."/>
            <person name="Spatafora J.W."/>
            <person name="Tedersoo L."/>
            <person name="Vaario L.-M."/>
            <person name="Yamada A."/>
            <person name="Yan M."/>
            <person name="Wang P."/>
            <person name="Xu J."/>
            <person name="Bruns T."/>
            <person name="Baldrian P."/>
            <person name="Vilgalys R."/>
            <person name="Henrissat B."/>
            <person name="Grigoriev I.V."/>
            <person name="Hibbett D."/>
            <person name="Nagy L.G."/>
            <person name="Martin F.M."/>
        </authorList>
    </citation>
    <scope>NUCLEOTIDE SEQUENCE</scope>
    <source>
        <strain evidence="2">BED1</strain>
    </source>
</reference>
<protein>
    <submittedName>
        <fullName evidence="2">Uncharacterized protein</fullName>
    </submittedName>
</protein>
<gene>
    <name evidence="2" type="ORF">L210DRAFT_3579888</name>
</gene>
<reference evidence="2" key="2">
    <citation type="journal article" date="2020" name="Nat. Commun.">
        <title>Large-scale genome sequencing of mycorrhizal fungi provides insights into the early evolution of symbiotic traits.</title>
        <authorList>
            <person name="Miyauchi S."/>
            <person name="Kiss E."/>
            <person name="Kuo A."/>
            <person name="Drula E."/>
            <person name="Kohler A."/>
            <person name="Sanchez-Garcia M."/>
            <person name="Morin E."/>
            <person name="Andreopoulos B."/>
            <person name="Barry K.W."/>
            <person name="Bonito G."/>
            <person name="Buee M."/>
            <person name="Carver A."/>
            <person name="Chen C."/>
            <person name="Cichocki N."/>
            <person name="Clum A."/>
            <person name="Culley D."/>
            <person name="Crous P.W."/>
            <person name="Fauchery L."/>
            <person name="Girlanda M."/>
            <person name="Hayes R.D."/>
            <person name="Keri Z."/>
            <person name="LaButti K."/>
            <person name="Lipzen A."/>
            <person name="Lombard V."/>
            <person name="Magnuson J."/>
            <person name="Maillard F."/>
            <person name="Murat C."/>
            <person name="Nolan M."/>
            <person name="Ohm R.A."/>
            <person name="Pangilinan J."/>
            <person name="Pereira M.F."/>
            <person name="Perotto S."/>
            <person name="Peter M."/>
            <person name="Pfister S."/>
            <person name="Riley R."/>
            <person name="Sitrit Y."/>
            <person name="Stielow J.B."/>
            <person name="Szollosi G."/>
            <person name="Zifcakova L."/>
            <person name="Stursova M."/>
            <person name="Spatafora J.W."/>
            <person name="Tedersoo L."/>
            <person name="Vaario L.M."/>
            <person name="Yamada A."/>
            <person name="Yan M."/>
            <person name="Wang P."/>
            <person name="Xu J."/>
            <person name="Bruns T."/>
            <person name="Baldrian P."/>
            <person name="Vilgalys R."/>
            <person name="Dunand C."/>
            <person name="Henrissat B."/>
            <person name="Grigoriev I.V."/>
            <person name="Hibbett D."/>
            <person name="Nagy L.G."/>
            <person name="Martin F.M."/>
        </authorList>
    </citation>
    <scope>NUCLEOTIDE SEQUENCE</scope>
    <source>
        <strain evidence="2">BED1</strain>
    </source>
</reference>
<evidence type="ECO:0000256" key="1">
    <source>
        <dbReference type="SAM" id="MobiDB-lite"/>
    </source>
</evidence>
<evidence type="ECO:0000313" key="2">
    <source>
        <dbReference type="EMBL" id="KAF8418114.1"/>
    </source>
</evidence>
<feature type="region of interest" description="Disordered" evidence="1">
    <location>
        <begin position="90"/>
        <end position="136"/>
    </location>
</feature>
<sequence length="136" mass="15377">MTAAICLVIGRNADAVHTPEIDHPRKPTPHPPLHLVSHQEGESLVLQGWTYLVIPDLSIYKIPLPNLIQAVRKALLSLSQQAKRIEVSWSAVPNHQPPSPRVNPPLRHSHKVVDKSHSRAHHIRRLRPPFRPSNHQ</sequence>
<evidence type="ECO:0000313" key="3">
    <source>
        <dbReference type="Proteomes" id="UP001194468"/>
    </source>
</evidence>
<organism evidence="2 3">
    <name type="scientific">Boletus edulis BED1</name>
    <dbReference type="NCBI Taxonomy" id="1328754"/>
    <lineage>
        <taxon>Eukaryota</taxon>
        <taxon>Fungi</taxon>
        <taxon>Dikarya</taxon>
        <taxon>Basidiomycota</taxon>
        <taxon>Agaricomycotina</taxon>
        <taxon>Agaricomycetes</taxon>
        <taxon>Agaricomycetidae</taxon>
        <taxon>Boletales</taxon>
        <taxon>Boletineae</taxon>
        <taxon>Boletaceae</taxon>
        <taxon>Boletoideae</taxon>
        <taxon>Boletus</taxon>
    </lineage>
</organism>
<comment type="caution">
    <text evidence="2">The sequence shown here is derived from an EMBL/GenBank/DDBJ whole genome shotgun (WGS) entry which is preliminary data.</text>
</comment>
<accession>A0AAD4BCF4</accession>
<name>A0AAD4BCF4_BOLED</name>
<dbReference type="AlphaFoldDB" id="A0AAD4BCF4"/>